<dbReference type="PANTHER" id="PTHR15231:SF1">
    <property type="entry name" value="PHOSPHATIDYLINOSITOL N-ACETYLGLUCOSAMINYLTRANSFERASE SUBUNIT H"/>
    <property type="match status" value="1"/>
</dbReference>
<dbReference type="GO" id="GO:0000506">
    <property type="term" value="C:glycosylphosphatidylinositol-N-acetylglucosaminyltransferase (GPI-GnT) complex"/>
    <property type="evidence" value="ECO:0007669"/>
    <property type="project" value="InterPro"/>
</dbReference>
<feature type="transmembrane region" description="Helical" evidence="3">
    <location>
        <begin position="71"/>
        <end position="88"/>
    </location>
</feature>
<organism evidence="5 6">
    <name type="scientific">Leptidea sinapis</name>
    <dbReference type="NCBI Taxonomy" id="189913"/>
    <lineage>
        <taxon>Eukaryota</taxon>
        <taxon>Metazoa</taxon>
        <taxon>Ecdysozoa</taxon>
        <taxon>Arthropoda</taxon>
        <taxon>Hexapoda</taxon>
        <taxon>Insecta</taxon>
        <taxon>Pterygota</taxon>
        <taxon>Neoptera</taxon>
        <taxon>Endopterygota</taxon>
        <taxon>Lepidoptera</taxon>
        <taxon>Glossata</taxon>
        <taxon>Ditrysia</taxon>
        <taxon>Papilionoidea</taxon>
        <taxon>Pieridae</taxon>
        <taxon>Dismorphiinae</taxon>
        <taxon>Leptidea</taxon>
    </lineage>
</organism>
<dbReference type="EMBL" id="FZQP02002725">
    <property type="protein sequence ID" value="VVC96428.1"/>
    <property type="molecule type" value="Genomic_DNA"/>
</dbReference>
<dbReference type="InterPro" id="IPR019328">
    <property type="entry name" value="PIGH-H_dom"/>
</dbReference>
<gene>
    <name evidence="5" type="ORF">LSINAPIS_LOCUS7934</name>
</gene>
<dbReference type="GO" id="GO:0006506">
    <property type="term" value="P:GPI anchor biosynthetic process"/>
    <property type="evidence" value="ECO:0007669"/>
    <property type="project" value="UniProtKB-UniPathway"/>
</dbReference>
<feature type="domain" description="Phosphatidylinositol N-acetylglucosaminyltransferase subunit H conserved" evidence="4">
    <location>
        <begin position="96"/>
        <end position="137"/>
    </location>
</feature>
<evidence type="ECO:0000313" key="5">
    <source>
        <dbReference type="EMBL" id="VVC96428.1"/>
    </source>
</evidence>
<sequence length="174" mass="19709">MYSEETIMNYKNVNGYYLTLKIEENHSSPNSQRYTISYKNEKISSSWGIASLLLAILFNLVAAIYLNITLIGVGVLIVVVLTLVFSWFTHSVQYESLLVIPTVGIQSSVKYVVGRVDNFIPWSSIDDIIINEVIEFYTKPRLKMLQAVYTQLQLRLMDAVQGMLQSGSGDKKID</sequence>
<evidence type="ECO:0000256" key="2">
    <source>
        <dbReference type="ARBA" id="ARBA00009610"/>
    </source>
</evidence>
<keyword evidence="3" id="KW-0472">Membrane</keyword>
<dbReference type="InterPro" id="IPR044215">
    <property type="entry name" value="PIG-H"/>
</dbReference>
<evidence type="ECO:0000256" key="3">
    <source>
        <dbReference type="SAM" id="Phobius"/>
    </source>
</evidence>
<dbReference type="Proteomes" id="UP000324832">
    <property type="component" value="Unassembled WGS sequence"/>
</dbReference>
<proteinExistence type="inferred from homology"/>
<reference evidence="5 6" key="1">
    <citation type="submission" date="2017-07" db="EMBL/GenBank/DDBJ databases">
        <authorList>
            <person name="Talla V."/>
            <person name="Backstrom N."/>
        </authorList>
    </citation>
    <scope>NUCLEOTIDE SEQUENCE [LARGE SCALE GENOMIC DNA]</scope>
</reference>
<evidence type="ECO:0000256" key="1">
    <source>
        <dbReference type="ARBA" id="ARBA00004687"/>
    </source>
</evidence>
<comment type="similarity">
    <text evidence="2">Belongs to the PIGH family.</text>
</comment>
<dbReference type="UniPathway" id="UPA00196"/>
<keyword evidence="6" id="KW-1185">Reference proteome</keyword>
<feature type="transmembrane region" description="Helical" evidence="3">
    <location>
        <begin position="47"/>
        <end position="65"/>
    </location>
</feature>
<evidence type="ECO:0000313" key="6">
    <source>
        <dbReference type="Proteomes" id="UP000324832"/>
    </source>
</evidence>
<name>A0A5E4QDQ7_9NEOP</name>
<accession>A0A5E4QDQ7</accession>
<keyword evidence="3" id="KW-1133">Transmembrane helix</keyword>
<comment type="pathway">
    <text evidence="1">Glycolipid biosynthesis; glycosylphosphatidylinositol-anchor biosynthesis.</text>
</comment>
<evidence type="ECO:0000259" key="4">
    <source>
        <dbReference type="Pfam" id="PF10181"/>
    </source>
</evidence>
<dbReference type="AlphaFoldDB" id="A0A5E4QDQ7"/>
<dbReference type="Pfam" id="PF10181">
    <property type="entry name" value="PIG-H"/>
    <property type="match status" value="1"/>
</dbReference>
<keyword evidence="3" id="KW-0812">Transmembrane</keyword>
<dbReference type="PANTHER" id="PTHR15231">
    <property type="entry name" value="PHOSPHATIDYLINOSITOL N-ACETYLGLUCOSAMINYLTRANSFERASE SUBUNIT H"/>
    <property type="match status" value="1"/>
</dbReference>
<protein>
    <recommendedName>
        <fullName evidence="4">Phosphatidylinositol N-acetylglucosaminyltransferase subunit H conserved domain-containing protein</fullName>
    </recommendedName>
</protein>